<sequence length="171" mass="19085">MQLSQLGLQLGSFLGHAYLIPFKNTKENKTDVQLIVGYKGLYDLARRSGKLITVLAEVVYEGEPFNLELGLNPVMTHSPLPPSKRSNQIIGAYAVAELKDGGKQFQFMWKEDIDAIANKAKIKSKISPWHEHYPAMAKKTVLRSLAKLLPMSAEFYQAAAMDEENTQVSFA</sequence>
<proteinExistence type="predicted"/>
<dbReference type="InterPro" id="IPR018330">
    <property type="entry name" value="RecT_fam"/>
</dbReference>
<evidence type="ECO:0000313" key="1">
    <source>
        <dbReference type="EMBL" id="KJU85399.1"/>
    </source>
</evidence>
<dbReference type="Proteomes" id="UP000033423">
    <property type="component" value="Unassembled WGS sequence"/>
</dbReference>
<dbReference type="AlphaFoldDB" id="A0A0F3GTX6"/>
<protein>
    <submittedName>
        <fullName evidence="1">DNA single-strand annealing protein RecT</fullName>
    </submittedName>
</protein>
<reference evidence="1 2" key="1">
    <citation type="submission" date="2015-02" db="EMBL/GenBank/DDBJ databases">
        <title>Single-cell genomics of uncultivated deep-branching MTB reveals a conserved set of magnetosome genes.</title>
        <authorList>
            <person name="Kolinko S."/>
            <person name="Richter M."/>
            <person name="Glockner F.O."/>
            <person name="Brachmann A."/>
            <person name="Schuler D."/>
        </authorList>
    </citation>
    <scope>NUCLEOTIDE SEQUENCE [LARGE SCALE GENOMIC DNA]</scope>
    <source>
        <strain evidence="1">TM-1</strain>
    </source>
</reference>
<keyword evidence="2" id="KW-1185">Reference proteome</keyword>
<dbReference type="InterPro" id="IPR004590">
    <property type="entry name" value="ssDNA_annealing_RecT"/>
</dbReference>
<dbReference type="NCBIfam" id="TIGR00616">
    <property type="entry name" value="rect"/>
    <property type="match status" value="1"/>
</dbReference>
<organism evidence="1 2">
    <name type="scientific">Candidatus Magnetobacterium bavaricum</name>
    <dbReference type="NCBI Taxonomy" id="29290"/>
    <lineage>
        <taxon>Bacteria</taxon>
        <taxon>Pseudomonadati</taxon>
        <taxon>Nitrospirota</taxon>
        <taxon>Thermodesulfovibrionia</taxon>
        <taxon>Thermodesulfovibrionales</taxon>
        <taxon>Candidatus Magnetobacteriaceae</taxon>
        <taxon>Candidatus Magnetobacterium</taxon>
    </lineage>
</organism>
<gene>
    <name evidence="1" type="ORF">MBAV_002407</name>
</gene>
<feature type="non-terminal residue" evidence="1">
    <location>
        <position position="171"/>
    </location>
</feature>
<comment type="caution">
    <text evidence="1">The sequence shown here is derived from an EMBL/GenBank/DDBJ whole genome shotgun (WGS) entry which is preliminary data.</text>
</comment>
<accession>A0A0F3GTX6</accession>
<dbReference type="EMBL" id="LACI01001041">
    <property type="protein sequence ID" value="KJU85399.1"/>
    <property type="molecule type" value="Genomic_DNA"/>
</dbReference>
<evidence type="ECO:0000313" key="2">
    <source>
        <dbReference type="Proteomes" id="UP000033423"/>
    </source>
</evidence>
<dbReference type="Pfam" id="PF03837">
    <property type="entry name" value="RecT"/>
    <property type="match status" value="1"/>
</dbReference>
<dbReference type="GO" id="GO:0006259">
    <property type="term" value="P:DNA metabolic process"/>
    <property type="evidence" value="ECO:0007669"/>
    <property type="project" value="InterPro"/>
</dbReference>
<name>A0A0F3GTX6_9BACT</name>
<dbReference type="GO" id="GO:0003677">
    <property type="term" value="F:DNA binding"/>
    <property type="evidence" value="ECO:0007669"/>
    <property type="project" value="InterPro"/>
</dbReference>